<dbReference type="EMBL" id="AJSR01002226">
    <property type="protein sequence ID" value="EKM29131.1"/>
    <property type="molecule type" value="Genomic_DNA"/>
</dbReference>
<proteinExistence type="predicted"/>
<reference evidence="1 2" key="1">
    <citation type="submission" date="2012-10" db="EMBL/GenBank/DDBJ databases">
        <title>Genome sequence of Vibrio Cholerae HENC-02.</title>
        <authorList>
            <person name="Eppinger M."/>
            <person name="Hasan N.A."/>
            <person name="Sengamalay N."/>
            <person name="Hine E."/>
            <person name="Su Q."/>
            <person name="Daugherty S.C."/>
            <person name="Young S."/>
            <person name="Sadzewicz L."/>
            <person name="Tallon L."/>
            <person name="Cebula T.A."/>
            <person name="Ravel J."/>
            <person name="Colwell R.R."/>
        </authorList>
    </citation>
    <scope>NUCLEOTIDE SEQUENCE [LARGE SCALE GENOMIC DNA]</scope>
    <source>
        <strain evidence="1 2">HENC-02</strain>
    </source>
</reference>
<evidence type="ECO:0000313" key="2">
    <source>
        <dbReference type="Proteomes" id="UP000008367"/>
    </source>
</evidence>
<comment type="caution">
    <text evidence="1">The sequence shown here is derived from an EMBL/GenBank/DDBJ whole genome shotgun (WGS) entry which is preliminary data.</text>
</comment>
<name>A0A454CRV5_VIBHA</name>
<organism evidence="1 2">
    <name type="scientific">Vibrio harveyi</name>
    <name type="common">Beneckea harveyi</name>
    <dbReference type="NCBI Taxonomy" id="669"/>
    <lineage>
        <taxon>Bacteria</taxon>
        <taxon>Pseudomonadati</taxon>
        <taxon>Pseudomonadota</taxon>
        <taxon>Gammaproteobacteria</taxon>
        <taxon>Vibrionales</taxon>
        <taxon>Vibrionaceae</taxon>
        <taxon>Vibrio</taxon>
    </lineage>
</organism>
<sequence>LVVSKVDKINGLDMNSLYRVWGERWLIVSTTTRKNGGCDCD</sequence>
<gene>
    <name evidence="1" type="ORF">VCHENC02_5034B</name>
</gene>
<accession>A0A454CRV5</accession>
<dbReference type="AlphaFoldDB" id="A0A454CRV5"/>
<dbReference type="Proteomes" id="UP000008367">
    <property type="component" value="Unassembled WGS sequence"/>
</dbReference>
<evidence type="ECO:0000313" key="1">
    <source>
        <dbReference type="EMBL" id="EKM29131.1"/>
    </source>
</evidence>
<feature type="non-terminal residue" evidence="1">
    <location>
        <position position="1"/>
    </location>
</feature>
<protein>
    <submittedName>
        <fullName evidence="1">Uncharacterized protein</fullName>
    </submittedName>
</protein>